<protein>
    <submittedName>
        <fullName evidence="3">Uncharacterized protein</fullName>
    </submittedName>
</protein>
<evidence type="ECO:0000313" key="4">
    <source>
        <dbReference type="Proteomes" id="UP000429607"/>
    </source>
</evidence>
<dbReference type="PANTHER" id="PTHR14240">
    <property type="entry name" value="RETINITIS PIGMENTOSA GTPASE REGULATOR-INTERACTING PROTEIN"/>
    <property type="match status" value="1"/>
</dbReference>
<dbReference type="InterPro" id="IPR031139">
    <property type="entry name" value="RPGRIP1_fam"/>
</dbReference>
<evidence type="ECO:0000256" key="2">
    <source>
        <dbReference type="SAM" id="MobiDB-lite"/>
    </source>
</evidence>
<feature type="coiled-coil region" evidence="1">
    <location>
        <begin position="364"/>
        <end position="405"/>
    </location>
</feature>
<proteinExistence type="predicted"/>
<evidence type="ECO:0000256" key="1">
    <source>
        <dbReference type="SAM" id="Coils"/>
    </source>
</evidence>
<feature type="region of interest" description="Disordered" evidence="2">
    <location>
        <begin position="45"/>
        <end position="67"/>
    </location>
</feature>
<feature type="compositionally biased region" description="Basic and acidic residues" evidence="2">
    <location>
        <begin position="45"/>
        <end position="56"/>
    </location>
</feature>
<dbReference type="Proteomes" id="UP000429607">
    <property type="component" value="Unassembled WGS sequence"/>
</dbReference>
<evidence type="ECO:0000313" key="3">
    <source>
        <dbReference type="EMBL" id="KAE9026836.1"/>
    </source>
</evidence>
<feature type="coiled-coil region" evidence="1">
    <location>
        <begin position="81"/>
        <end position="108"/>
    </location>
</feature>
<keyword evidence="1" id="KW-0175">Coiled coil</keyword>
<dbReference type="AlphaFoldDB" id="A0A6A3M5A0"/>
<feature type="region of interest" description="Disordered" evidence="2">
    <location>
        <begin position="189"/>
        <end position="223"/>
    </location>
</feature>
<sequence>MPSEYEDKYLLLRDENTTLKKKKNEQEATIKRMYTKLAMIEEKLTKKRLSDEKNNQDDPETGGNKAAIVPVRRDLDAEKFIAALRNENAMLRRKNQSLMEKNRWLEEQCRQSKRLSSGAAPATRPPVQKRPPPARSTPRSSAGFAGSTLEKQAENARKLHRDTFSGDLEVALKKRLVVAEKQLMKLQAENEQLRSNSSRLQLKPRRDNNEDSGPSDDEDDEMKANHKEATNLELDQMKRELRDRQAQVAILNARYENLESNALAEREIQEKTLGQMEQMNRQVHKLRTQLQDAVMEKEELEIRIMKAGDQEKDMVLLREQNRRLEERMTSLCESPFINDAFQRKERIDKLFDLEKLTQVQKETITHMTEENQNLQGVIRELQSSIKQLKQAKDRVEQDLAQMAHHLMEERNARSLEAIKSTGGSVSVPRPDPLVIVRQSTPEPQHQPPEKRDACSSPVNNNAAQGKSPALSLNVYVFCSSHFKG</sequence>
<feature type="region of interest" description="Disordered" evidence="2">
    <location>
        <begin position="109"/>
        <end position="155"/>
    </location>
</feature>
<gene>
    <name evidence="3" type="ORF">PR001_g12112</name>
</gene>
<feature type="region of interest" description="Disordered" evidence="2">
    <location>
        <begin position="439"/>
        <end position="466"/>
    </location>
</feature>
<feature type="coiled-coil region" evidence="1">
    <location>
        <begin position="227"/>
        <end position="334"/>
    </location>
</feature>
<reference evidence="3 4" key="1">
    <citation type="submission" date="2018-09" db="EMBL/GenBank/DDBJ databases">
        <title>Genomic investigation of the strawberry pathogen Phytophthora fragariae indicates pathogenicity is determined by transcriptional variation in three key races.</title>
        <authorList>
            <person name="Adams T.M."/>
            <person name="Armitage A.D."/>
            <person name="Sobczyk M.K."/>
            <person name="Bates H.J."/>
            <person name="Dunwell J.M."/>
            <person name="Nellist C.F."/>
            <person name="Harrison R.J."/>
        </authorList>
    </citation>
    <scope>NUCLEOTIDE SEQUENCE [LARGE SCALE GENOMIC DNA]</scope>
    <source>
        <strain evidence="3 4">SCRP249</strain>
    </source>
</reference>
<dbReference type="EMBL" id="QXFV01000773">
    <property type="protein sequence ID" value="KAE9026836.1"/>
    <property type="molecule type" value="Genomic_DNA"/>
</dbReference>
<name>A0A6A3M5A0_9STRA</name>
<accession>A0A6A3M5A0</accession>
<organism evidence="3 4">
    <name type="scientific">Phytophthora rubi</name>
    <dbReference type="NCBI Taxonomy" id="129364"/>
    <lineage>
        <taxon>Eukaryota</taxon>
        <taxon>Sar</taxon>
        <taxon>Stramenopiles</taxon>
        <taxon>Oomycota</taxon>
        <taxon>Peronosporomycetes</taxon>
        <taxon>Peronosporales</taxon>
        <taxon>Peronosporaceae</taxon>
        <taxon>Phytophthora</taxon>
    </lineage>
</organism>
<comment type="caution">
    <text evidence="3">The sequence shown here is derived from an EMBL/GenBank/DDBJ whole genome shotgun (WGS) entry which is preliminary data.</text>
</comment>
<feature type="compositionally biased region" description="Polar residues" evidence="2">
    <location>
        <begin position="189"/>
        <end position="200"/>
    </location>
</feature>